<dbReference type="Gene3D" id="3.40.50.300">
    <property type="entry name" value="P-loop containing nucleotide triphosphate hydrolases"/>
    <property type="match status" value="1"/>
</dbReference>
<dbReference type="InterPro" id="IPR050625">
    <property type="entry name" value="ParA/MinD_ATPase"/>
</dbReference>
<evidence type="ECO:0000313" key="4">
    <source>
        <dbReference type="Proteomes" id="UP000051888"/>
    </source>
</evidence>
<dbReference type="GO" id="GO:0005829">
    <property type="term" value="C:cytosol"/>
    <property type="evidence" value="ECO:0007669"/>
    <property type="project" value="TreeGrafter"/>
</dbReference>
<dbReference type="PIRSF" id="PIRSF003092">
    <property type="entry name" value="MinD"/>
    <property type="match status" value="1"/>
</dbReference>
<gene>
    <name evidence="3" type="ORF">AN964_14655</name>
</gene>
<dbReference type="OrthoDB" id="9816297at2"/>
<dbReference type="GO" id="GO:0051782">
    <property type="term" value="P:negative regulation of cell division"/>
    <property type="evidence" value="ECO:0007669"/>
    <property type="project" value="TreeGrafter"/>
</dbReference>
<dbReference type="Proteomes" id="UP000051888">
    <property type="component" value="Unassembled WGS sequence"/>
</dbReference>
<keyword evidence="1" id="KW-0547">Nucleotide-binding</keyword>
<dbReference type="PANTHER" id="PTHR43384">
    <property type="entry name" value="SEPTUM SITE-DETERMINING PROTEIN MIND HOMOLOG, CHLOROPLASTIC-RELATED"/>
    <property type="match status" value="1"/>
</dbReference>
<dbReference type="PATRIC" id="fig|157838.3.peg.3257"/>
<accession>A0A0Q3TKV6</accession>
<dbReference type="GO" id="GO:0016887">
    <property type="term" value="F:ATP hydrolysis activity"/>
    <property type="evidence" value="ECO:0007669"/>
    <property type="project" value="TreeGrafter"/>
</dbReference>
<keyword evidence="4" id="KW-1185">Reference proteome</keyword>
<keyword evidence="2" id="KW-0067">ATP-binding</keyword>
<evidence type="ECO:0000313" key="3">
    <source>
        <dbReference type="EMBL" id="KQL54616.1"/>
    </source>
</evidence>
<sequence>MKDQAEKLREKLKNKYSQTAKTLAVVSGKGGVGKSNISINIALLLARKGKKVLLFDFDIGMGNIHVLLGTEATKTISDFLYEEISLQEIIYEGADNVSYISAGNGFTNIIELDQNMVSRLMEGLEQLQHLYDYIIFDMGAGATNSNLQILLSVDDIVVVTTPEPTSITDAYSMMKYISNLESAHPFYLICNRAEKEKEGLYTLERLQLTVNKFLQKDVRLLGVLPEDTHVRKAVKLQTPFCRAFPNSNISIKLEKMVEQYLGNTGDSTFQSGTSNGFIHKFRNFFSKGRVG</sequence>
<evidence type="ECO:0000256" key="1">
    <source>
        <dbReference type="ARBA" id="ARBA00022741"/>
    </source>
</evidence>
<dbReference type="STRING" id="157838.AN964_14655"/>
<dbReference type="AlphaFoldDB" id="A0A0Q3TKV6"/>
<dbReference type="RefSeq" id="WP_055740394.1">
    <property type="nucleotide sequence ID" value="NZ_JAAIWL010000003.1"/>
</dbReference>
<dbReference type="InterPro" id="IPR033875">
    <property type="entry name" value="FlhG"/>
</dbReference>
<dbReference type="InterPro" id="IPR025501">
    <property type="entry name" value="MinD_FleN"/>
</dbReference>
<name>A0A0Q3TKV6_9BACI</name>
<proteinExistence type="predicted"/>
<dbReference type="InterPro" id="IPR027417">
    <property type="entry name" value="P-loop_NTPase"/>
</dbReference>
<organism evidence="3 4">
    <name type="scientific">Heyndrickxia shackletonii</name>
    <dbReference type="NCBI Taxonomy" id="157838"/>
    <lineage>
        <taxon>Bacteria</taxon>
        <taxon>Bacillati</taxon>
        <taxon>Bacillota</taxon>
        <taxon>Bacilli</taxon>
        <taxon>Bacillales</taxon>
        <taxon>Bacillaceae</taxon>
        <taxon>Heyndrickxia</taxon>
    </lineage>
</organism>
<dbReference type="InterPro" id="IPR033756">
    <property type="entry name" value="YlxH/NBP35"/>
</dbReference>
<dbReference type="SUPFAM" id="SSF52540">
    <property type="entry name" value="P-loop containing nucleoside triphosphate hydrolases"/>
    <property type="match status" value="1"/>
</dbReference>
<dbReference type="EMBL" id="LJJC01000004">
    <property type="protein sequence ID" value="KQL54616.1"/>
    <property type="molecule type" value="Genomic_DNA"/>
</dbReference>
<dbReference type="GO" id="GO:0005524">
    <property type="term" value="F:ATP binding"/>
    <property type="evidence" value="ECO:0007669"/>
    <property type="project" value="UniProtKB-KW"/>
</dbReference>
<comment type="caution">
    <text evidence="3">The sequence shown here is derived from an EMBL/GenBank/DDBJ whole genome shotgun (WGS) entry which is preliminary data.</text>
</comment>
<dbReference type="Pfam" id="PF10609">
    <property type="entry name" value="ParA"/>
    <property type="match status" value="1"/>
</dbReference>
<dbReference type="PANTHER" id="PTHR43384:SF4">
    <property type="entry name" value="CELLULOSE BIOSYNTHESIS PROTEIN BCSQ-RELATED"/>
    <property type="match status" value="1"/>
</dbReference>
<protein>
    <submittedName>
        <fullName evidence="3">ATPase</fullName>
    </submittedName>
</protein>
<dbReference type="CDD" id="cd02038">
    <property type="entry name" value="FlhG-like"/>
    <property type="match status" value="1"/>
</dbReference>
<reference evidence="3 4" key="1">
    <citation type="submission" date="2015-09" db="EMBL/GenBank/DDBJ databases">
        <title>Genome sequencing project for genomic taxonomy and phylogenomics of Bacillus-like bacteria.</title>
        <authorList>
            <person name="Liu B."/>
            <person name="Wang J."/>
            <person name="Zhu Y."/>
            <person name="Liu G."/>
            <person name="Chen Q."/>
            <person name="Chen Z."/>
            <person name="Lan J."/>
            <person name="Che J."/>
            <person name="Ge C."/>
            <person name="Shi H."/>
            <person name="Pan Z."/>
            <person name="Liu X."/>
        </authorList>
    </citation>
    <scope>NUCLEOTIDE SEQUENCE [LARGE SCALE GENOMIC DNA]</scope>
    <source>
        <strain evidence="3 4">LMG 18435</strain>
    </source>
</reference>
<evidence type="ECO:0000256" key="2">
    <source>
        <dbReference type="ARBA" id="ARBA00022840"/>
    </source>
</evidence>
<dbReference type="GO" id="GO:0009898">
    <property type="term" value="C:cytoplasmic side of plasma membrane"/>
    <property type="evidence" value="ECO:0007669"/>
    <property type="project" value="TreeGrafter"/>
</dbReference>